<dbReference type="InterPro" id="IPR050248">
    <property type="entry name" value="Polysacc_deacetylase_ArnD"/>
</dbReference>
<feature type="chain" id="PRO_5038708876" evidence="2">
    <location>
        <begin position="23"/>
        <end position="292"/>
    </location>
</feature>
<name>A0A285D2H4_9BACI</name>
<evidence type="ECO:0000259" key="3">
    <source>
        <dbReference type="PROSITE" id="PS51677"/>
    </source>
</evidence>
<sequence length="292" mass="33127">MKRFLFIFCLLGILTACSSSVSQNNSEQGEKDQTKPDQTEMEVDLTEDDAATTEPDDEPSKNGDSSEETEQPPAEAEPKPQYVVNPANWTIEPIDAANDKVVLLTFDDAPDEHAVEMAQLLKQLGVKAIFFVNGHFIDTEEEQQKLRSIHELGFSIGNHTYNHALLRDLTEEEQREDIVKLNELIENITGEKPQFFRAPHGVNTDYSYQVAEEEGMIVMNWTYGYDWVDGYLEKEALTDIMVNSPYLNNGANLLMHDRSWTFEALEGIVEGLRNKGYEFVDPATITKIEKIK</sequence>
<evidence type="ECO:0000313" key="4">
    <source>
        <dbReference type="EMBL" id="SNX73865.1"/>
    </source>
</evidence>
<dbReference type="Proteomes" id="UP000219546">
    <property type="component" value="Unassembled WGS sequence"/>
</dbReference>
<dbReference type="InterPro" id="IPR002509">
    <property type="entry name" value="NODB_dom"/>
</dbReference>
<evidence type="ECO:0000256" key="2">
    <source>
        <dbReference type="SAM" id="SignalP"/>
    </source>
</evidence>
<organism evidence="4 5">
    <name type="scientific">Bacillus oleivorans</name>
    <dbReference type="NCBI Taxonomy" id="1448271"/>
    <lineage>
        <taxon>Bacteria</taxon>
        <taxon>Bacillati</taxon>
        <taxon>Bacillota</taxon>
        <taxon>Bacilli</taxon>
        <taxon>Bacillales</taxon>
        <taxon>Bacillaceae</taxon>
        <taxon>Bacillus</taxon>
    </lineage>
</organism>
<keyword evidence="5" id="KW-1185">Reference proteome</keyword>
<dbReference type="Pfam" id="PF01522">
    <property type="entry name" value="Polysacc_deac_1"/>
    <property type="match status" value="1"/>
</dbReference>
<accession>A0A285D2H4</accession>
<dbReference type="CDD" id="cd10917">
    <property type="entry name" value="CE4_NodB_like_6s_7s"/>
    <property type="match status" value="1"/>
</dbReference>
<dbReference type="PROSITE" id="PS51257">
    <property type="entry name" value="PROKAR_LIPOPROTEIN"/>
    <property type="match status" value="1"/>
</dbReference>
<dbReference type="Gene3D" id="3.20.20.370">
    <property type="entry name" value="Glycoside hydrolase/deacetylase"/>
    <property type="match status" value="1"/>
</dbReference>
<proteinExistence type="predicted"/>
<evidence type="ECO:0000313" key="5">
    <source>
        <dbReference type="Proteomes" id="UP000219546"/>
    </source>
</evidence>
<gene>
    <name evidence="4" type="ORF">SAMN05877753_1083</name>
</gene>
<feature type="region of interest" description="Disordered" evidence="1">
    <location>
        <begin position="20"/>
        <end position="81"/>
    </location>
</feature>
<dbReference type="SUPFAM" id="SSF88713">
    <property type="entry name" value="Glycoside hydrolase/deacetylase"/>
    <property type="match status" value="1"/>
</dbReference>
<feature type="compositionally biased region" description="Basic and acidic residues" evidence="1">
    <location>
        <begin position="28"/>
        <end position="38"/>
    </location>
</feature>
<dbReference type="RefSeq" id="WP_097159652.1">
    <property type="nucleotide sequence ID" value="NZ_JBEPMQ010000008.1"/>
</dbReference>
<dbReference type="InterPro" id="IPR011330">
    <property type="entry name" value="Glyco_hydro/deAcase_b/a-brl"/>
</dbReference>
<dbReference type="AlphaFoldDB" id="A0A285D2H4"/>
<dbReference type="PROSITE" id="PS51677">
    <property type="entry name" value="NODB"/>
    <property type="match status" value="1"/>
</dbReference>
<dbReference type="GO" id="GO:0005975">
    <property type="term" value="P:carbohydrate metabolic process"/>
    <property type="evidence" value="ECO:0007669"/>
    <property type="project" value="InterPro"/>
</dbReference>
<feature type="domain" description="NodB homology" evidence="3">
    <location>
        <begin position="100"/>
        <end position="280"/>
    </location>
</feature>
<feature type="signal peptide" evidence="2">
    <location>
        <begin position="1"/>
        <end position="22"/>
    </location>
</feature>
<keyword evidence="2" id="KW-0732">Signal</keyword>
<reference evidence="4 5" key="1">
    <citation type="submission" date="2017-08" db="EMBL/GenBank/DDBJ databases">
        <authorList>
            <person name="de Groot N.N."/>
        </authorList>
    </citation>
    <scope>NUCLEOTIDE SEQUENCE [LARGE SCALE GENOMIC DNA]</scope>
    <source>
        <strain evidence="4 5">JC228</strain>
    </source>
</reference>
<dbReference type="EMBL" id="OAOP01000008">
    <property type="protein sequence ID" value="SNX73865.1"/>
    <property type="molecule type" value="Genomic_DNA"/>
</dbReference>
<evidence type="ECO:0000256" key="1">
    <source>
        <dbReference type="SAM" id="MobiDB-lite"/>
    </source>
</evidence>
<dbReference type="OrthoDB" id="9806342at2"/>
<dbReference type="PANTHER" id="PTHR10587">
    <property type="entry name" value="GLYCOSYL TRANSFERASE-RELATED"/>
    <property type="match status" value="1"/>
</dbReference>
<dbReference type="GO" id="GO:0016810">
    <property type="term" value="F:hydrolase activity, acting on carbon-nitrogen (but not peptide) bonds"/>
    <property type="evidence" value="ECO:0007669"/>
    <property type="project" value="InterPro"/>
</dbReference>
<feature type="compositionally biased region" description="Acidic residues" evidence="1">
    <location>
        <begin position="39"/>
        <end position="57"/>
    </location>
</feature>
<protein>
    <submittedName>
        <fullName evidence="4">Peptidoglycan/xylan/chitin deacetylase (PgdA/CDA1 family)</fullName>
    </submittedName>
</protein>